<dbReference type="RefSeq" id="WP_066432154.1">
    <property type="nucleotide sequence ID" value="NZ_LZRN01000008.1"/>
</dbReference>
<dbReference type="InterPro" id="IPR007788">
    <property type="entry name" value="QCT"/>
</dbReference>
<keyword evidence="2" id="KW-1185">Reference proteome</keyword>
<dbReference type="Gene3D" id="2.130.10.10">
    <property type="entry name" value="YVTN repeat-like/Quinoprotein amine dehydrogenase"/>
    <property type="match status" value="1"/>
</dbReference>
<protein>
    <submittedName>
        <fullName evidence="1">Glutamine cyclotransferase</fullName>
    </submittedName>
</protein>
<dbReference type="STRING" id="49280.A9996_05830"/>
<dbReference type="InterPro" id="IPR015943">
    <property type="entry name" value="WD40/YVTN_repeat-like_dom_sf"/>
</dbReference>
<dbReference type="PANTHER" id="PTHR31270">
    <property type="entry name" value="GLUTAMINYL-PEPTIDE CYCLOTRANSFERASE"/>
    <property type="match status" value="1"/>
</dbReference>
<comment type="caution">
    <text evidence="1">The sequence shown here is derived from an EMBL/GenBank/DDBJ whole genome shotgun (WGS) entry which is preliminary data.</text>
</comment>
<name>A0A1A7R455_9FLAO</name>
<dbReference type="AlphaFoldDB" id="A0A1A7R455"/>
<dbReference type="PANTHER" id="PTHR31270:SF1">
    <property type="entry name" value="GLUTAMINYL-PEPTIDE CYCLOTRANSFERASE"/>
    <property type="match status" value="1"/>
</dbReference>
<dbReference type="Proteomes" id="UP000248987">
    <property type="component" value="Unassembled WGS sequence"/>
</dbReference>
<dbReference type="EMBL" id="QLLQ01000005">
    <property type="protein sequence ID" value="RAJ24822.1"/>
    <property type="molecule type" value="Genomic_DNA"/>
</dbReference>
<organism evidence="1 2">
    <name type="scientific">Gelidibacter algens</name>
    <dbReference type="NCBI Taxonomy" id="49280"/>
    <lineage>
        <taxon>Bacteria</taxon>
        <taxon>Pseudomonadati</taxon>
        <taxon>Bacteroidota</taxon>
        <taxon>Flavobacteriia</taxon>
        <taxon>Flavobacteriales</taxon>
        <taxon>Flavobacteriaceae</taxon>
        <taxon>Gelidibacter</taxon>
    </lineage>
</organism>
<reference evidence="1 2" key="1">
    <citation type="submission" date="2018-06" db="EMBL/GenBank/DDBJ databases">
        <title>Genomic Encyclopedia of Archaeal and Bacterial Type Strains, Phase II (KMG-II): from individual species to whole genera.</title>
        <authorList>
            <person name="Goeker M."/>
        </authorList>
    </citation>
    <scope>NUCLEOTIDE SEQUENCE [LARGE SCALE GENOMIC DNA]</scope>
    <source>
        <strain evidence="1 2">DSM 12408</strain>
    </source>
</reference>
<dbReference type="OrthoDB" id="9783700at2"/>
<accession>A0A1A7R455</accession>
<evidence type="ECO:0000313" key="1">
    <source>
        <dbReference type="EMBL" id="RAJ24822.1"/>
    </source>
</evidence>
<dbReference type="GO" id="GO:0016603">
    <property type="term" value="F:glutaminyl-peptide cyclotransferase activity"/>
    <property type="evidence" value="ECO:0007669"/>
    <property type="project" value="InterPro"/>
</dbReference>
<keyword evidence="1" id="KW-0808">Transferase</keyword>
<evidence type="ECO:0000313" key="2">
    <source>
        <dbReference type="Proteomes" id="UP000248987"/>
    </source>
</evidence>
<dbReference type="Pfam" id="PF05096">
    <property type="entry name" value="Glu_cyclase_2"/>
    <property type="match status" value="1"/>
</dbReference>
<dbReference type="InterPro" id="IPR011044">
    <property type="entry name" value="Quino_amine_DH_bsu"/>
</dbReference>
<sequence length="344" mass="38631">MSAIKLFIITALSLTLWTCGDNPNGKKNIFSIGTDAKNNTIALGETIKLSVQNPKNKTIKSISYKLDAKPIDENFNTKDMPLGKHTITAIVAYDETTEEASTTLTILNNAAPKIYSYKIVNEYPHDITSYTQGLEFYNGILYESTGQYGESKLRKIDYKTGEVLKNVNLGTQFFGEGLTIMNDKIYQLTWKENIGFIYDTETLEKTGSFNYGKSKEGWGLGNDGKVIYKTDGTNNIWKLNSETLAEEDHIQIYTNTGKIDGLNELEFINGKIYANIYQRNGVLIINPENGAVEGVIDFSPLQKLVKQHPELDVLNGIAYNPDTKTIFVTGKDWDKMFEVEVFVK</sequence>
<dbReference type="SUPFAM" id="SSF50969">
    <property type="entry name" value="YVTN repeat-like/Quinoprotein amine dehydrogenase"/>
    <property type="match status" value="1"/>
</dbReference>
<proteinExistence type="predicted"/>
<gene>
    <name evidence="1" type="ORF">LX77_01821</name>
</gene>